<dbReference type="NCBIfam" id="NF041278">
    <property type="entry name" value="CmcJ_NvfI_EfuI"/>
    <property type="match status" value="1"/>
</dbReference>
<dbReference type="GO" id="GO:0016491">
    <property type="term" value="F:oxidoreductase activity"/>
    <property type="evidence" value="ECO:0007669"/>
    <property type="project" value="UniProtKB-KW"/>
</dbReference>
<evidence type="ECO:0008006" key="6">
    <source>
        <dbReference type="Google" id="ProtNLM"/>
    </source>
</evidence>
<protein>
    <recommendedName>
        <fullName evidence="6">Methyltransferase</fullName>
    </recommendedName>
</protein>
<accession>A0AAJ0LVY3</accession>
<dbReference type="AlphaFoldDB" id="A0AAJ0LVY3"/>
<evidence type="ECO:0000313" key="4">
    <source>
        <dbReference type="EMBL" id="KAK3057510.1"/>
    </source>
</evidence>
<dbReference type="PANTHER" id="PTHR34598">
    <property type="entry name" value="BLL6449 PROTEIN"/>
    <property type="match status" value="1"/>
</dbReference>
<organism evidence="4 5">
    <name type="scientific">Extremus antarcticus</name>
    <dbReference type="NCBI Taxonomy" id="702011"/>
    <lineage>
        <taxon>Eukaryota</taxon>
        <taxon>Fungi</taxon>
        <taxon>Dikarya</taxon>
        <taxon>Ascomycota</taxon>
        <taxon>Pezizomycotina</taxon>
        <taxon>Dothideomycetes</taxon>
        <taxon>Dothideomycetidae</taxon>
        <taxon>Mycosphaerellales</taxon>
        <taxon>Extremaceae</taxon>
        <taxon>Extremus</taxon>
    </lineage>
</organism>
<feature type="region of interest" description="Disordered" evidence="3">
    <location>
        <begin position="1"/>
        <end position="25"/>
    </location>
</feature>
<dbReference type="InterPro" id="IPR044053">
    <property type="entry name" value="AsaB-like"/>
</dbReference>
<comment type="caution">
    <text evidence="4">The sequence shown here is derived from an EMBL/GenBank/DDBJ whole genome shotgun (WGS) entry which is preliminary data.</text>
</comment>
<evidence type="ECO:0000256" key="2">
    <source>
        <dbReference type="ARBA" id="ARBA00023604"/>
    </source>
</evidence>
<evidence type="ECO:0000313" key="5">
    <source>
        <dbReference type="Proteomes" id="UP001271007"/>
    </source>
</evidence>
<evidence type="ECO:0000256" key="1">
    <source>
        <dbReference type="ARBA" id="ARBA00023002"/>
    </source>
</evidence>
<dbReference type="EMBL" id="JAWDJX010000003">
    <property type="protein sequence ID" value="KAK3057510.1"/>
    <property type="molecule type" value="Genomic_DNA"/>
</dbReference>
<reference evidence="4" key="1">
    <citation type="submission" date="2023-04" db="EMBL/GenBank/DDBJ databases">
        <title>Black Yeasts Isolated from many extreme environments.</title>
        <authorList>
            <person name="Coleine C."/>
            <person name="Stajich J.E."/>
            <person name="Selbmann L."/>
        </authorList>
    </citation>
    <scope>NUCLEOTIDE SEQUENCE</scope>
    <source>
        <strain evidence="4">CCFEE 5312</strain>
    </source>
</reference>
<keyword evidence="5" id="KW-1185">Reference proteome</keyword>
<keyword evidence="1" id="KW-0560">Oxidoreductase</keyword>
<sequence length="297" mass="33823">MATAAVQHAPGHSFANGVGSAVTTNTPKKHNVATELYYYKAAEDGSPPAPTYVGKPETYVRPYVAEKVTVRDIAGDEGRYSLDSHGFQIYQRQSKEKDFVDDDQIKAEYYPETEQLLKDATGAVRVFIFDHTIRREARDQRQGEAKVQLRGPVRRVHIDQSYAASIERVSHHLPDEAEQLLKKRFQIINVWRPIRQIFKDPLAVADAHSVAEEDLVPTALIYPDRRGETLSIKPSPKHQWYYKYAQGTDEVTLIKCFDSVDDGRARRVPHTAFTNPDEEDKPAMESIEVRALVFYDY</sequence>
<evidence type="ECO:0000256" key="3">
    <source>
        <dbReference type="SAM" id="MobiDB-lite"/>
    </source>
</evidence>
<name>A0AAJ0LVY3_9PEZI</name>
<dbReference type="Proteomes" id="UP001271007">
    <property type="component" value="Unassembled WGS sequence"/>
</dbReference>
<comment type="similarity">
    <text evidence="2">Belongs to the asaB hydroxylase/desaturase family.</text>
</comment>
<proteinExistence type="inferred from homology"/>
<dbReference type="PANTHER" id="PTHR34598:SF3">
    <property type="entry name" value="OXIDOREDUCTASE AN1597"/>
    <property type="match status" value="1"/>
</dbReference>
<gene>
    <name evidence="4" type="ORF">LTR09_001694</name>
</gene>